<comment type="caution">
    <text evidence="1">The sequence shown here is derived from an EMBL/GenBank/DDBJ whole genome shotgun (WGS) entry which is preliminary data.</text>
</comment>
<dbReference type="Proteomes" id="UP000783588">
    <property type="component" value="Unassembled WGS sequence"/>
</dbReference>
<proteinExistence type="predicted"/>
<evidence type="ECO:0000313" key="1">
    <source>
        <dbReference type="EMBL" id="MBU5491246.1"/>
    </source>
</evidence>
<dbReference type="RefSeq" id="WP_216470960.1">
    <property type="nucleotide sequence ID" value="NZ_JAHLQI010000007.1"/>
</dbReference>
<accession>A0ABS6EVT8</accession>
<keyword evidence="2" id="KW-1185">Reference proteome</keyword>
<organism evidence="1 2">
    <name type="scientific">Butyricicoccus intestinisimiae</name>
    <dbReference type="NCBI Taxonomy" id="2841509"/>
    <lineage>
        <taxon>Bacteria</taxon>
        <taxon>Bacillati</taxon>
        <taxon>Bacillota</taxon>
        <taxon>Clostridia</taxon>
        <taxon>Eubacteriales</taxon>
        <taxon>Butyricicoccaceae</taxon>
        <taxon>Butyricicoccus</taxon>
    </lineage>
</organism>
<sequence>MQNERLISILEEVLEGYVSTTEIEEVIATLRQEVAVKNAKSAGKQDLYKAMMAVIKSAKKHHPHQEGLHGAWIDDGKQYVSNGYMLIENSGTPLDLPTLPDDAKPMNVQPIIKARAEKEYPDTLVCPTIAELKSGIKEQKALAKYKYDKIRDVRCHLGGGHVANAEYLQIAVQATGSTTVHAENHIAGRDDQYQVGELWFESDDGTVRVLVLPVRGRPSDDSIGFDYSK</sequence>
<reference evidence="1 2" key="1">
    <citation type="submission" date="2021-06" db="EMBL/GenBank/DDBJ databases">
        <authorList>
            <person name="Sun Q."/>
            <person name="Li D."/>
        </authorList>
    </citation>
    <scope>NUCLEOTIDE SEQUENCE [LARGE SCALE GENOMIC DNA]</scope>
    <source>
        <strain evidence="1 2">MSJd-7</strain>
    </source>
</reference>
<evidence type="ECO:0000313" key="2">
    <source>
        <dbReference type="Proteomes" id="UP000783588"/>
    </source>
</evidence>
<protein>
    <submittedName>
        <fullName evidence="1">Uncharacterized protein</fullName>
    </submittedName>
</protein>
<gene>
    <name evidence="1" type="ORF">KQI75_11575</name>
</gene>
<dbReference type="EMBL" id="JAHLQI010000007">
    <property type="protein sequence ID" value="MBU5491246.1"/>
    <property type="molecule type" value="Genomic_DNA"/>
</dbReference>
<name>A0ABS6EVT8_9FIRM</name>